<dbReference type="EMBL" id="AGNL01005794">
    <property type="protein sequence ID" value="EJK72460.1"/>
    <property type="molecule type" value="Genomic_DNA"/>
</dbReference>
<accession>K0T428</accession>
<feature type="region of interest" description="Disordered" evidence="1">
    <location>
        <begin position="14"/>
        <end position="36"/>
    </location>
</feature>
<comment type="caution">
    <text evidence="2">The sequence shown here is derived from an EMBL/GenBank/DDBJ whole genome shotgun (WGS) entry which is preliminary data.</text>
</comment>
<proteinExistence type="predicted"/>
<name>K0T428_THAOC</name>
<evidence type="ECO:0000313" key="2">
    <source>
        <dbReference type="EMBL" id="EJK72460.1"/>
    </source>
</evidence>
<feature type="non-terminal residue" evidence="2">
    <location>
        <position position="1"/>
    </location>
</feature>
<evidence type="ECO:0000313" key="3">
    <source>
        <dbReference type="Proteomes" id="UP000266841"/>
    </source>
</evidence>
<feature type="compositionally biased region" description="Polar residues" evidence="1">
    <location>
        <begin position="14"/>
        <end position="31"/>
    </location>
</feature>
<sequence length="155" mass="17097">NMVSTVVWLTSRHTSHNVSQHADVEGSQSVGKGSGDRTEVMIATASGKEPVDRLDEGRDLRDSINGSLINVGVLAALMMALSGASESSPNRDTLLLKKSNFHHTTTTLLPAKFIRMERQNLAFASGRQHFRSELRSEARRRRVFVSMCNICFPSL</sequence>
<organism evidence="2 3">
    <name type="scientific">Thalassiosira oceanica</name>
    <name type="common">Marine diatom</name>
    <dbReference type="NCBI Taxonomy" id="159749"/>
    <lineage>
        <taxon>Eukaryota</taxon>
        <taxon>Sar</taxon>
        <taxon>Stramenopiles</taxon>
        <taxon>Ochrophyta</taxon>
        <taxon>Bacillariophyta</taxon>
        <taxon>Coscinodiscophyceae</taxon>
        <taxon>Thalassiosirophycidae</taxon>
        <taxon>Thalassiosirales</taxon>
        <taxon>Thalassiosiraceae</taxon>
        <taxon>Thalassiosira</taxon>
    </lineage>
</organism>
<dbReference type="Proteomes" id="UP000266841">
    <property type="component" value="Unassembled WGS sequence"/>
</dbReference>
<evidence type="ECO:0000256" key="1">
    <source>
        <dbReference type="SAM" id="MobiDB-lite"/>
    </source>
</evidence>
<protein>
    <submittedName>
        <fullName evidence="2">Uncharacterized protein</fullName>
    </submittedName>
</protein>
<dbReference type="AlphaFoldDB" id="K0T428"/>
<gene>
    <name evidence="2" type="ORF">THAOC_06009</name>
</gene>
<reference evidence="2 3" key="1">
    <citation type="journal article" date="2012" name="Genome Biol.">
        <title>Genome and low-iron response of an oceanic diatom adapted to chronic iron limitation.</title>
        <authorList>
            <person name="Lommer M."/>
            <person name="Specht M."/>
            <person name="Roy A.S."/>
            <person name="Kraemer L."/>
            <person name="Andreson R."/>
            <person name="Gutowska M.A."/>
            <person name="Wolf J."/>
            <person name="Bergner S.V."/>
            <person name="Schilhabel M.B."/>
            <person name="Klostermeier U.C."/>
            <person name="Beiko R.G."/>
            <person name="Rosenstiel P."/>
            <person name="Hippler M."/>
            <person name="Laroche J."/>
        </authorList>
    </citation>
    <scope>NUCLEOTIDE SEQUENCE [LARGE SCALE GENOMIC DNA]</scope>
    <source>
        <strain evidence="2 3">CCMP1005</strain>
    </source>
</reference>
<keyword evidence="3" id="KW-1185">Reference proteome</keyword>